<dbReference type="AlphaFoldDB" id="A0A369JDC1"/>
<dbReference type="InParanoid" id="A0A369JDC1"/>
<gene>
    <name evidence="1" type="ORF">Hypma_000409</name>
</gene>
<keyword evidence="2" id="KW-1185">Reference proteome</keyword>
<name>A0A369JDC1_HYPMA</name>
<accession>A0A369JDC1</accession>
<reference evidence="1" key="1">
    <citation type="submission" date="2018-04" db="EMBL/GenBank/DDBJ databases">
        <title>Whole genome sequencing of Hypsizygus marmoreus.</title>
        <authorList>
            <person name="Choi I.-G."/>
            <person name="Min B."/>
            <person name="Kim J.-G."/>
            <person name="Kim S."/>
            <person name="Oh Y.-L."/>
            <person name="Kong W.-S."/>
            <person name="Park H."/>
            <person name="Jeong J."/>
            <person name="Song E.-S."/>
        </authorList>
    </citation>
    <scope>NUCLEOTIDE SEQUENCE [LARGE SCALE GENOMIC DNA]</scope>
    <source>
        <strain evidence="1">51987-8</strain>
    </source>
</reference>
<organism evidence="1 2">
    <name type="scientific">Hypsizygus marmoreus</name>
    <name type="common">White beech mushroom</name>
    <name type="synonym">Agaricus marmoreus</name>
    <dbReference type="NCBI Taxonomy" id="39966"/>
    <lineage>
        <taxon>Eukaryota</taxon>
        <taxon>Fungi</taxon>
        <taxon>Dikarya</taxon>
        <taxon>Basidiomycota</taxon>
        <taxon>Agaricomycotina</taxon>
        <taxon>Agaricomycetes</taxon>
        <taxon>Agaricomycetidae</taxon>
        <taxon>Agaricales</taxon>
        <taxon>Tricholomatineae</taxon>
        <taxon>Lyophyllaceae</taxon>
        <taxon>Hypsizygus</taxon>
    </lineage>
</organism>
<proteinExistence type="predicted"/>
<comment type="caution">
    <text evidence="1">The sequence shown here is derived from an EMBL/GenBank/DDBJ whole genome shotgun (WGS) entry which is preliminary data.</text>
</comment>
<evidence type="ECO:0000313" key="1">
    <source>
        <dbReference type="EMBL" id="RDB18425.1"/>
    </source>
</evidence>
<dbReference type="EMBL" id="LUEZ02000102">
    <property type="protein sequence ID" value="RDB18425.1"/>
    <property type="molecule type" value="Genomic_DNA"/>
</dbReference>
<evidence type="ECO:0000313" key="2">
    <source>
        <dbReference type="Proteomes" id="UP000076154"/>
    </source>
</evidence>
<protein>
    <submittedName>
        <fullName evidence="1">Uncharacterized protein</fullName>
    </submittedName>
</protein>
<feature type="non-terminal residue" evidence="1">
    <location>
        <position position="1"/>
    </location>
</feature>
<sequence length="207" mass="23601">ASALGRQGDQSFAPRGALRVNWRRDAKTVKTQVRHDLPNQILNIDDVSDDLQHAIALHQDEAEFNKRFSNIRFLLIPQLPASRLFEFRRQEPTPFHHFCFANRPNATPSRNMLRDAQAMNSLLMYRSVHRNLFCRIQQPASSAGSSFLAGDKATTRTHHSSGIHVLVLCSLKQNMQQEMRGTLKRRGCICPPYAFGHRVEVSLGTWL</sequence>
<dbReference type="Proteomes" id="UP000076154">
    <property type="component" value="Unassembled WGS sequence"/>
</dbReference>